<feature type="region of interest" description="Disordered" evidence="1">
    <location>
        <begin position="1"/>
        <end position="23"/>
    </location>
</feature>
<dbReference type="EMBL" id="JAPNTZ010000002">
    <property type="protein sequence ID" value="MCY1137439.1"/>
    <property type="molecule type" value="Genomic_DNA"/>
</dbReference>
<proteinExistence type="predicted"/>
<gene>
    <name evidence="2" type="ORF">OWR29_05460</name>
</gene>
<evidence type="ECO:0000313" key="2">
    <source>
        <dbReference type="EMBL" id="MCY1137439.1"/>
    </source>
</evidence>
<keyword evidence="3" id="KW-1185">Reference proteome</keyword>
<accession>A0ABT4AT55</accession>
<dbReference type="Proteomes" id="UP001151002">
    <property type="component" value="Unassembled WGS sequence"/>
</dbReference>
<dbReference type="RefSeq" id="WP_267561388.1">
    <property type="nucleotide sequence ID" value="NZ_JAPNTZ010000002.1"/>
</dbReference>
<sequence>MAKPQMRPPAASDDTAAPGDAESMPAQVFGVVTADSRCPTCGKVVTDVNAEPLDYQELEDGSLLVESVVFVVLPCGHDFTRPVETRENL</sequence>
<evidence type="ECO:0000313" key="3">
    <source>
        <dbReference type="Proteomes" id="UP001151002"/>
    </source>
</evidence>
<protein>
    <submittedName>
        <fullName evidence="2">Uncharacterized protein</fullName>
    </submittedName>
</protein>
<evidence type="ECO:0000256" key="1">
    <source>
        <dbReference type="SAM" id="MobiDB-lite"/>
    </source>
</evidence>
<name>A0ABT4AT55_9ACTN</name>
<reference evidence="2" key="1">
    <citation type="submission" date="2022-11" db="EMBL/GenBank/DDBJ databases">
        <authorList>
            <person name="Somphong A."/>
            <person name="Phongsopitanun W."/>
        </authorList>
    </citation>
    <scope>NUCLEOTIDE SEQUENCE</scope>
    <source>
        <strain evidence="2">Pm04-4</strain>
    </source>
</reference>
<organism evidence="2 3">
    <name type="scientific">Paractinoplanes pyxinae</name>
    <dbReference type="NCBI Taxonomy" id="2997416"/>
    <lineage>
        <taxon>Bacteria</taxon>
        <taxon>Bacillati</taxon>
        <taxon>Actinomycetota</taxon>
        <taxon>Actinomycetes</taxon>
        <taxon>Micromonosporales</taxon>
        <taxon>Micromonosporaceae</taxon>
        <taxon>Paractinoplanes</taxon>
    </lineage>
</organism>
<comment type="caution">
    <text evidence="2">The sequence shown here is derived from an EMBL/GenBank/DDBJ whole genome shotgun (WGS) entry which is preliminary data.</text>
</comment>